<feature type="region of interest" description="Disordered" evidence="10">
    <location>
        <begin position="1"/>
        <end position="237"/>
    </location>
</feature>
<feature type="binding site" evidence="8">
    <location>
        <begin position="346"/>
        <end position="353"/>
    </location>
    <ligand>
        <name>GTP</name>
        <dbReference type="ChEBI" id="CHEBI:37565"/>
    </ligand>
</feature>
<gene>
    <name evidence="8" type="primary">infB</name>
    <name evidence="12" type="ORF">SAMN04488117_104202</name>
</gene>
<dbReference type="InterPro" id="IPR013575">
    <property type="entry name" value="IF2_assoc_dom_bac"/>
</dbReference>
<reference evidence="12 13" key="1">
    <citation type="submission" date="2016-10" db="EMBL/GenBank/DDBJ databases">
        <authorList>
            <person name="de Groot N.N."/>
        </authorList>
    </citation>
    <scope>NUCLEOTIDE SEQUENCE [LARGE SCALE GENOMIC DNA]</scope>
    <source>
        <strain evidence="12 13">DSM 27375</strain>
    </source>
</reference>
<evidence type="ECO:0000256" key="1">
    <source>
        <dbReference type="ARBA" id="ARBA00007733"/>
    </source>
</evidence>
<comment type="subcellular location">
    <subcellularLocation>
        <location evidence="8">Cytoplasm</location>
    </subcellularLocation>
</comment>
<dbReference type="Gene3D" id="2.40.30.10">
    <property type="entry name" value="Translation factors"/>
    <property type="match status" value="2"/>
</dbReference>
<dbReference type="Pfam" id="PF08364">
    <property type="entry name" value="IF2_assoc"/>
    <property type="match status" value="1"/>
</dbReference>
<dbReference type="CDD" id="cd01887">
    <property type="entry name" value="IF2_eIF5B"/>
    <property type="match status" value="1"/>
</dbReference>
<keyword evidence="6 8" id="KW-0648">Protein biosynthesis</keyword>
<dbReference type="FunFam" id="3.40.50.300:FF:000019">
    <property type="entry name" value="Translation initiation factor IF-2"/>
    <property type="match status" value="1"/>
</dbReference>
<dbReference type="InterPro" id="IPR036925">
    <property type="entry name" value="TIF_IF2_dom3_sf"/>
</dbReference>
<comment type="function">
    <text evidence="8 9">One of the essential components for the initiation of protein synthesis. Protects formylmethionyl-tRNA from spontaneous hydrolysis and promotes its binding to the 30S ribosomal subunits. Also involved in the hydrolysis of GTP during the formation of the 70S ribosomal complex.</text>
</comment>
<evidence type="ECO:0000256" key="10">
    <source>
        <dbReference type="SAM" id="MobiDB-lite"/>
    </source>
</evidence>
<dbReference type="NCBIfam" id="TIGR00231">
    <property type="entry name" value="small_GTP"/>
    <property type="match status" value="1"/>
</dbReference>
<dbReference type="GO" id="GO:0003743">
    <property type="term" value="F:translation initiation factor activity"/>
    <property type="evidence" value="ECO:0007669"/>
    <property type="project" value="UniProtKB-UniRule"/>
</dbReference>
<keyword evidence="4 8" id="KW-0396">Initiation factor</keyword>
<evidence type="ECO:0000256" key="8">
    <source>
        <dbReference type="HAMAP-Rule" id="MF_00100"/>
    </source>
</evidence>
<dbReference type="Gene3D" id="3.40.50.300">
    <property type="entry name" value="P-loop containing nucleotide triphosphate hydrolases"/>
    <property type="match status" value="1"/>
</dbReference>
<dbReference type="PROSITE" id="PS01176">
    <property type="entry name" value="IF2"/>
    <property type="match status" value="1"/>
</dbReference>
<dbReference type="HAMAP" id="MF_00100_B">
    <property type="entry name" value="IF_2_B"/>
    <property type="match status" value="1"/>
</dbReference>
<dbReference type="Pfam" id="PF00009">
    <property type="entry name" value="GTP_EFTU"/>
    <property type="match status" value="1"/>
</dbReference>
<dbReference type="Pfam" id="PF11987">
    <property type="entry name" value="IF-2"/>
    <property type="match status" value="1"/>
</dbReference>
<organism evidence="12 13">
    <name type="scientific">Celeribacter baekdonensis</name>
    <dbReference type="NCBI Taxonomy" id="875171"/>
    <lineage>
        <taxon>Bacteria</taxon>
        <taxon>Pseudomonadati</taxon>
        <taxon>Pseudomonadota</taxon>
        <taxon>Alphaproteobacteria</taxon>
        <taxon>Rhodobacterales</taxon>
        <taxon>Roseobacteraceae</taxon>
        <taxon>Celeribacter</taxon>
    </lineage>
</organism>
<dbReference type="PROSITE" id="PS51722">
    <property type="entry name" value="G_TR_2"/>
    <property type="match status" value="1"/>
</dbReference>
<evidence type="ECO:0000256" key="4">
    <source>
        <dbReference type="ARBA" id="ARBA00022540"/>
    </source>
</evidence>
<dbReference type="RefSeq" id="WP_074644104.1">
    <property type="nucleotide sequence ID" value="NZ_FNBL01000004.1"/>
</dbReference>
<dbReference type="NCBIfam" id="TIGR00487">
    <property type="entry name" value="IF-2"/>
    <property type="match status" value="1"/>
</dbReference>
<keyword evidence="5 8" id="KW-0547">Nucleotide-binding</keyword>
<dbReference type="OrthoDB" id="9811804at2"/>
<dbReference type="SUPFAM" id="SSF50447">
    <property type="entry name" value="Translation proteins"/>
    <property type="match status" value="2"/>
</dbReference>
<feature type="domain" description="Tr-type G" evidence="11">
    <location>
        <begin position="337"/>
        <end position="505"/>
    </location>
</feature>
<feature type="compositionally biased region" description="Basic and acidic residues" evidence="10">
    <location>
        <begin position="190"/>
        <end position="210"/>
    </location>
</feature>
<dbReference type="InterPro" id="IPR006847">
    <property type="entry name" value="IF2_N"/>
</dbReference>
<feature type="binding site" evidence="8">
    <location>
        <begin position="447"/>
        <end position="450"/>
    </location>
    <ligand>
        <name>GTP</name>
        <dbReference type="ChEBI" id="CHEBI:37565"/>
    </ligand>
</feature>
<dbReference type="PANTHER" id="PTHR43381">
    <property type="entry name" value="TRANSLATION INITIATION FACTOR IF-2-RELATED"/>
    <property type="match status" value="1"/>
</dbReference>
<dbReference type="SUPFAM" id="SSF52156">
    <property type="entry name" value="Initiation factor IF2/eIF5b, domain 3"/>
    <property type="match status" value="1"/>
</dbReference>
<dbReference type="Pfam" id="PF22042">
    <property type="entry name" value="EF-G_D2"/>
    <property type="match status" value="1"/>
</dbReference>
<evidence type="ECO:0000256" key="6">
    <source>
        <dbReference type="ARBA" id="ARBA00022917"/>
    </source>
</evidence>
<feature type="binding site" evidence="8">
    <location>
        <begin position="393"/>
        <end position="397"/>
    </location>
    <ligand>
        <name>GTP</name>
        <dbReference type="ChEBI" id="CHEBI:37565"/>
    </ligand>
</feature>
<dbReference type="InterPro" id="IPR015760">
    <property type="entry name" value="TIF_IF2"/>
</dbReference>
<protein>
    <recommendedName>
        <fullName evidence="2 8">Translation initiation factor IF-2</fullName>
    </recommendedName>
</protein>
<dbReference type="GO" id="GO:0005525">
    <property type="term" value="F:GTP binding"/>
    <property type="evidence" value="ECO:0007669"/>
    <property type="project" value="UniProtKB-KW"/>
</dbReference>
<dbReference type="InterPro" id="IPR005225">
    <property type="entry name" value="Small_GTP-bd"/>
</dbReference>
<evidence type="ECO:0000256" key="9">
    <source>
        <dbReference type="RuleBase" id="RU000644"/>
    </source>
</evidence>
<dbReference type="EMBL" id="FNBL01000004">
    <property type="protein sequence ID" value="SDF45565.1"/>
    <property type="molecule type" value="Genomic_DNA"/>
</dbReference>
<dbReference type="InterPro" id="IPR000178">
    <property type="entry name" value="TF_IF2_bacterial-like"/>
</dbReference>
<dbReference type="SUPFAM" id="SSF52540">
    <property type="entry name" value="P-loop containing nucleoside triphosphate hydrolases"/>
    <property type="match status" value="1"/>
</dbReference>
<comment type="similarity">
    <text evidence="1 8 9">Belongs to the TRAFAC class translation factor GTPase superfamily. Classic translation factor GTPase family. IF-2 subfamily.</text>
</comment>
<keyword evidence="7 8" id="KW-0342">GTP-binding</keyword>
<sequence length="840" mass="90904">MSDTDGKKPLGLRGGPGSVKQSFSHGRTKSVVVETKRKRVVVPKAGSAKPSASGAGKAHYGDPSKRPAGISDAEMERRMKALAAAKSAEVQDAKNRAEEEKAREEERERRRREIEEKAREEAEREAALKAKEEEEARAKKEAEDAKKREVQAKKPAAVAAPKVDDDPAAAQVALQKQMDRGGRPVTPAPRAREREETDRNNRNKVADNRRSGKLTVNQALTGGEGNRHRSMASMKRKQERMRQKAMGNEQREKVVRDVRVPEAIVVSELANRMAERVADVVKSLMNMGMMVTQNQSIDADTAELIVEEFGHRILRVSDADVEDVIQQVEEKPEDLKPRPPVVTIMGHVDHGKTSLLDAIRHANVTSGEAGGITQHIGAYQVTTDSGAVLSFLDTPGHAAFTSMRARGAQVTDIVILVVAADDSVMPQTIEAINHAKAAGVPMIIAINKCDKPGADPNRVRTALLQHEVVVEAMSGDVQDVEVSAKTGKGLDQLLEAIALQAEILELKANPDRAAEGAVIEAQLDVGRGPVATVLVQKGTLKRGDIFVVGEQWGKVRALVNDKGERVDEAGPSVPVEVLGLNGTPEAGDVLNVVDTEAQAREIAEYREHAAKNKRAAAGAATTLDQLLAKAKADETVSELPILVKADVQGSAEAIVQAMEKIGNDEVRVRVLHYGVGAITESDIGLAEASGAPVIGFNVRANAPARNSANQKGVEIRYYSVIYDLVDDVKAAASGLLSAEIRENFIGYAQIKEVFKVSGVGKVAGCLVTEGVARRSAGVRLLRDDVVMHEGTLKTLKRFKDEVKEVQSGQECGMAFENYEDIRPNDVIEIFEREEIQRNLE</sequence>
<dbReference type="PANTHER" id="PTHR43381:SF5">
    <property type="entry name" value="TR-TYPE G DOMAIN-CONTAINING PROTEIN"/>
    <property type="match status" value="1"/>
</dbReference>
<evidence type="ECO:0000256" key="5">
    <source>
        <dbReference type="ARBA" id="ARBA00022741"/>
    </source>
</evidence>
<dbReference type="GO" id="GO:0003924">
    <property type="term" value="F:GTPase activity"/>
    <property type="evidence" value="ECO:0007669"/>
    <property type="project" value="UniProtKB-UniRule"/>
</dbReference>
<name>A0A1G7L800_9RHOB</name>
<dbReference type="InterPro" id="IPR044145">
    <property type="entry name" value="IF2_II"/>
</dbReference>
<comment type="caution">
    <text evidence="8">Lacks conserved residue(s) required for the propagation of feature annotation.</text>
</comment>
<dbReference type="FunFam" id="3.40.50.10050:FF:000001">
    <property type="entry name" value="Translation initiation factor IF-2"/>
    <property type="match status" value="1"/>
</dbReference>
<dbReference type="Proteomes" id="UP000182284">
    <property type="component" value="Unassembled WGS sequence"/>
</dbReference>
<keyword evidence="3 8" id="KW-0963">Cytoplasm</keyword>
<dbReference type="InterPro" id="IPR009000">
    <property type="entry name" value="Transl_B-barrel_sf"/>
</dbReference>
<feature type="compositionally biased region" description="Basic and acidic residues" evidence="10">
    <location>
        <begin position="89"/>
        <end position="152"/>
    </location>
</feature>
<dbReference type="GO" id="GO:0005829">
    <property type="term" value="C:cytosol"/>
    <property type="evidence" value="ECO:0007669"/>
    <property type="project" value="TreeGrafter"/>
</dbReference>
<dbReference type="InterPro" id="IPR027417">
    <property type="entry name" value="P-loop_NTPase"/>
</dbReference>
<dbReference type="CDD" id="cd03692">
    <property type="entry name" value="mtIF2_IVc"/>
    <property type="match status" value="1"/>
</dbReference>
<dbReference type="InterPro" id="IPR053905">
    <property type="entry name" value="EF-G-like_DII"/>
</dbReference>
<dbReference type="CDD" id="cd03702">
    <property type="entry name" value="IF2_mtIF2_II"/>
    <property type="match status" value="1"/>
</dbReference>
<dbReference type="InterPro" id="IPR000795">
    <property type="entry name" value="T_Tr_GTP-bd_dom"/>
</dbReference>
<evidence type="ECO:0000313" key="12">
    <source>
        <dbReference type="EMBL" id="SDF45565.1"/>
    </source>
</evidence>
<feature type="compositionally biased region" description="Low complexity" evidence="10">
    <location>
        <begin position="42"/>
        <end position="58"/>
    </location>
</feature>
<dbReference type="Gene3D" id="3.40.50.10050">
    <property type="entry name" value="Translation initiation factor IF- 2, domain 3"/>
    <property type="match status" value="1"/>
</dbReference>
<evidence type="ECO:0000256" key="2">
    <source>
        <dbReference type="ARBA" id="ARBA00020675"/>
    </source>
</evidence>
<dbReference type="FunFam" id="2.40.30.10:FF:000008">
    <property type="entry name" value="Translation initiation factor IF-2"/>
    <property type="match status" value="1"/>
</dbReference>
<proteinExistence type="inferred from homology"/>
<feature type="compositionally biased region" description="Basic residues" evidence="10">
    <location>
        <begin position="228"/>
        <end position="237"/>
    </location>
</feature>
<accession>A0A1G7L800</accession>
<dbReference type="InterPro" id="IPR023115">
    <property type="entry name" value="TIF_IF2_dom3"/>
</dbReference>
<dbReference type="AlphaFoldDB" id="A0A1G7L800"/>
<evidence type="ECO:0000259" key="11">
    <source>
        <dbReference type="PROSITE" id="PS51722"/>
    </source>
</evidence>
<dbReference type="FunFam" id="2.40.30.10:FF:000007">
    <property type="entry name" value="Translation initiation factor IF-2"/>
    <property type="match status" value="1"/>
</dbReference>
<dbReference type="Pfam" id="PF04760">
    <property type="entry name" value="IF2_N"/>
    <property type="match status" value="1"/>
</dbReference>
<evidence type="ECO:0000256" key="3">
    <source>
        <dbReference type="ARBA" id="ARBA00022490"/>
    </source>
</evidence>
<evidence type="ECO:0000313" key="13">
    <source>
        <dbReference type="Proteomes" id="UP000182284"/>
    </source>
</evidence>
<evidence type="ECO:0000256" key="7">
    <source>
        <dbReference type="ARBA" id="ARBA00023134"/>
    </source>
</evidence>